<feature type="non-terminal residue" evidence="12">
    <location>
        <position position="1"/>
    </location>
</feature>
<proteinExistence type="inferred from homology"/>
<protein>
    <recommendedName>
        <fullName evidence="14">Embryonic flower 2</fullName>
    </recommendedName>
</protein>
<keyword evidence="2" id="KW-0479">Metal-binding</keyword>
<keyword evidence="4" id="KW-0862">Zinc</keyword>
<evidence type="ECO:0008006" key="14">
    <source>
        <dbReference type="Google" id="ProtNLM"/>
    </source>
</evidence>
<dbReference type="Pfam" id="PF24663">
    <property type="entry name" value="DUF7651"/>
    <property type="match status" value="1"/>
</dbReference>
<feature type="compositionally biased region" description="Polar residues" evidence="8">
    <location>
        <begin position="464"/>
        <end position="480"/>
    </location>
</feature>
<dbReference type="AlphaFoldDB" id="A0AA38LIF4"/>
<evidence type="ECO:0000256" key="8">
    <source>
        <dbReference type="SAM" id="MobiDB-lite"/>
    </source>
</evidence>
<dbReference type="EMBL" id="JAHRHJ020000002">
    <property type="protein sequence ID" value="KAH9325384.1"/>
    <property type="molecule type" value="Genomic_DNA"/>
</dbReference>
<evidence type="ECO:0000256" key="7">
    <source>
        <dbReference type="ARBA" id="ARBA00023163"/>
    </source>
</evidence>
<dbReference type="Proteomes" id="UP000824469">
    <property type="component" value="Unassembled WGS sequence"/>
</dbReference>
<evidence type="ECO:0000259" key="10">
    <source>
        <dbReference type="Pfam" id="PF23320"/>
    </source>
</evidence>
<dbReference type="InterPro" id="IPR057540">
    <property type="entry name" value="Znf_SUZ12"/>
</dbReference>
<dbReference type="PANTHER" id="PTHR22597:SF0">
    <property type="entry name" value="POLYCOMB PROTEIN SUZ12"/>
    <property type="match status" value="1"/>
</dbReference>
<evidence type="ECO:0000313" key="13">
    <source>
        <dbReference type="Proteomes" id="UP000824469"/>
    </source>
</evidence>
<feature type="region of interest" description="Disordered" evidence="8">
    <location>
        <begin position="461"/>
        <end position="510"/>
    </location>
</feature>
<dbReference type="InterPro" id="IPR056068">
    <property type="entry name" value="EMF2-like_DUF7651"/>
</dbReference>
<sequence length="688" mass="77703">NHTRNRNISRSAEQMCYQDSQMYLSPEEAAAAEESLATYCKPVEFYNILQRRALRHPLFLQRCLHYKIQAKRRRRIKMTITFSGFVKNEVQGQNVFPLYVLVSSPISDSPEDSAVYRSSHTCLLKVSTQLGCNEKSAVSFILPEIGKLSEDVVTDNLTILFVCFADHSSFHGENSQICSLANYSGHVLWGKLPMGSLCDAWESSVSLKLGNRADMISSVDLNSSILEHARKENGNDHLIFKAHNNSNGLNALMRLQVDISAQELGPRENSPYDSYSYSDIPSSLLSRIIRMRAGNVIFNYKYYNNKLRKTEVTEDFTCPFCLVRCSSFQGLRHHLTCSHDLFNFAFWVNEEFQTVDVSLKTEIWRYEGNIADEDGNVAPFKAFSYCSRSCSVKRRRAAVRDSAYSHHQVKQLDSLGTMSFGQYQNALTKIAPVNSHEASVEPFLNGIVSLKEPSSARIVYDQSPGGTISELQNSTEQDQGSGLAPSSPAREDRPQLADTVRVDSKEETDKQGILGDGEIALPSQRDETENAYMEQVCAGDSMVAEIQVSVANSVEYGPQTDASILNPPSTLRFGKTRKLSVEGGEPRSRLLLKKRQFFHSHRAQPMALEQVFSDRDSEDEVDDDIADFEDRRMLDDFVDVTKYEKQLMHLWNSFVRKQRVLADGHVPWACEAFSKHHGQDLARFPPLR</sequence>
<feature type="non-terminal residue" evidence="12">
    <location>
        <position position="688"/>
    </location>
</feature>
<dbReference type="GO" id="GO:0008270">
    <property type="term" value="F:zinc ion binding"/>
    <property type="evidence" value="ECO:0007669"/>
    <property type="project" value="UniProtKB-KW"/>
</dbReference>
<dbReference type="Pfam" id="PF09733">
    <property type="entry name" value="VEFS-Box"/>
    <property type="match status" value="1"/>
</dbReference>
<evidence type="ECO:0000256" key="2">
    <source>
        <dbReference type="ARBA" id="ARBA00022723"/>
    </source>
</evidence>
<keyword evidence="7" id="KW-0804">Transcription</keyword>
<dbReference type="CDD" id="cd21553">
    <property type="entry name" value="VEFS-box_EMF2-like"/>
    <property type="match status" value="1"/>
</dbReference>
<dbReference type="GO" id="GO:0005634">
    <property type="term" value="C:nucleus"/>
    <property type="evidence" value="ECO:0007669"/>
    <property type="project" value="TreeGrafter"/>
</dbReference>
<evidence type="ECO:0000259" key="9">
    <source>
        <dbReference type="Pfam" id="PF09733"/>
    </source>
</evidence>
<feature type="domain" description="Polycomb protein SUZ12-like zinc finger" evidence="10">
    <location>
        <begin position="294"/>
        <end position="361"/>
    </location>
</feature>
<keyword evidence="5" id="KW-0156">Chromatin regulator</keyword>
<evidence type="ECO:0000259" key="11">
    <source>
        <dbReference type="Pfam" id="PF24663"/>
    </source>
</evidence>
<evidence type="ECO:0000256" key="4">
    <source>
        <dbReference type="ARBA" id="ARBA00022833"/>
    </source>
</evidence>
<comment type="similarity">
    <text evidence="1">Belongs to the VEFS (VRN2-EMF2-FIS2-SU(Z)12) family.</text>
</comment>
<evidence type="ECO:0000313" key="12">
    <source>
        <dbReference type="EMBL" id="KAH9325384.1"/>
    </source>
</evidence>
<comment type="caution">
    <text evidence="12">The sequence shown here is derived from an EMBL/GenBank/DDBJ whole genome shotgun (WGS) entry which is preliminary data.</text>
</comment>
<reference evidence="12 13" key="1">
    <citation type="journal article" date="2021" name="Nat. Plants">
        <title>The Taxus genome provides insights into paclitaxel biosynthesis.</title>
        <authorList>
            <person name="Xiong X."/>
            <person name="Gou J."/>
            <person name="Liao Q."/>
            <person name="Li Y."/>
            <person name="Zhou Q."/>
            <person name="Bi G."/>
            <person name="Li C."/>
            <person name="Du R."/>
            <person name="Wang X."/>
            <person name="Sun T."/>
            <person name="Guo L."/>
            <person name="Liang H."/>
            <person name="Lu P."/>
            <person name="Wu Y."/>
            <person name="Zhang Z."/>
            <person name="Ro D.K."/>
            <person name="Shang Y."/>
            <person name="Huang S."/>
            <person name="Yan J."/>
        </authorList>
    </citation>
    <scope>NUCLEOTIDE SEQUENCE [LARGE SCALE GENOMIC DNA]</scope>
    <source>
        <strain evidence="12">Ta-2019</strain>
    </source>
</reference>
<dbReference type="Pfam" id="PF23320">
    <property type="entry name" value="Zn_SUZ12"/>
    <property type="match status" value="1"/>
</dbReference>
<name>A0AA38LIF4_TAXCH</name>
<dbReference type="InterPro" id="IPR019135">
    <property type="entry name" value="Polycomb_protein_VEFS-Box"/>
</dbReference>
<dbReference type="OMA" id="NCSHDLF"/>
<keyword evidence="6" id="KW-0805">Transcription regulation</keyword>
<feature type="domain" description="Polycomb protein VEFS-Box" evidence="9">
    <location>
        <begin position="588"/>
        <end position="683"/>
    </location>
</feature>
<gene>
    <name evidence="12" type="ORF">KI387_005562</name>
</gene>
<feature type="domain" description="DUF7651" evidence="11">
    <location>
        <begin position="65"/>
        <end position="266"/>
    </location>
</feature>
<dbReference type="GO" id="GO:0006325">
    <property type="term" value="P:chromatin organization"/>
    <property type="evidence" value="ECO:0007669"/>
    <property type="project" value="UniProtKB-KW"/>
</dbReference>
<dbReference type="PANTHER" id="PTHR22597">
    <property type="entry name" value="POLYCOMB GROUP PROTEIN"/>
    <property type="match status" value="1"/>
</dbReference>
<evidence type="ECO:0000256" key="6">
    <source>
        <dbReference type="ARBA" id="ARBA00023015"/>
    </source>
</evidence>
<keyword evidence="13" id="KW-1185">Reference proteome</keyword>
<dbReference type="CDD" id="cd21749">
    <property type="entry name" value="ZnB-Zn_EMF2-like"/>
    <property type="match status" value="1"/>
</dbReference>
<evidence type="ECO:0000256" key="1">
    <source>
        <dbReference type="ARBA" id="ARBA00007416"/>
    </source>
</evidence>
<feature type="compositionally biased region" description="Basic and acidic residues" evidence="8">
    <location>
        <begin position="489"/>
        <end position="510"/>
    </location>
</feature>
<evidence type="ECO:0000256" key="3">
    <source>
        <dbReference type="ARBA" id="ARBA00022771"/>
    </source>
</evidence>
<accession>A0AA38LIF4</accession>
<evidence type="ECO:0000256" key="5">
    <source>
        <dbReference type="ARBA" id="ARBA00022853"/>
    </source>
</evidence>
<organism evidence="12 13">
    <name type="scientific">Taxus chinensis</name>
    <name type="common">Chinese yew</name>
    <name type="synonym">Taxus wallichiana var. chinensis</name>
    <dbReference type="NCBI Taxonomy" id="29808"/>
    <lineage>
        <taxon>Eukaryota</taxon>
        <taxon>Viridiplantae</taxon>
        <taxon>Streptophyta</taxon>
        <taxon>Embryophyta</taxon>
        <taxon>Tracheophyta</taxon>
        <taxon>Spermatophyta</taxon>
        <taxon>Pinopsida</taxon>
        <taxon>Pinidae</taxon>
        <taxon>Conifers II</taxon>
        <taxon>Cupressales</taxon>
        <taxon>Taxaceae</taxon>
        <taxon>Taxus</taxon>
    </lineage>
</organism>
<keyword evidence="3" id="KW-0863">Zinc-finger</keyword>
<dbReference type="GO" id="GO:0031490">
    <property type="term" value="F:chromatin DNA binding"/>
    <property type="evidence" value="ECO:0007669"/>
    <property type="project" value="TreeGrafter"/>
</dbReference>